<dbReference type="EMBL" id="JAPWTJ010002334">
    <property type="protein sequence ID" value="KAJ8966579.1"/>
    <property type="molecule type" value="Genomic_DNA"/>
</dbReference>
<evidence type="ECO:0000313" key="1">
    <source>
        <dbReference type="EMBL" id="KAJ8966579.1"/>
    </source>
</evidence>
<accession>A0ABQ9IV59</accession>
<gene>
    <name evidence="1" type="ORF">NQ317_016740</name>
</gene>
<dbReference type="Pfam" id="PF02958">
    <property type="entry name" value="EcKL"/>
    <property type="match status" value="1"/>
</dbReference>
<protein>
    <submittedName>
        <fullName evidence="1">Uncharacterized protein</fullName>
    </submittedName>
</protein>
<evidence type="ECO:0000313" key="2">
    <source>
        <dbReference type="Proteomes" id="UP001162164"/>
    </source>
</evidence>
<dbReference type="PANTHER" id="PTHR11012:SF55">
    <property type="entry name" value="BHLH DOMAIN-CONTAINING PROTEIN"/>
    <property type="match status" value="1"/>
</dbReference>
<reference evidence="1" key="1">
    <citation type="journal article" date="2023" name="Insect Mol. Biol.">
        <title>Genome sequencing provides insights into the evolution of gene families encoding plant cell wall-degrading enzymes in longhorned beetles.</title>
        <authorList>
            <person name="Shin N.R."/>
            <person name="Okamura Y."/>
            <person name="Kirsch R."/>
            <person name="Pauchet Y."/>
        </authorList>
    </citation>
    <scope>NUCLEOTIDE SEQUENCE</scope>
    <source>
        <strain evidence="1">MMC_N1</strain>
    </source>
</reference>
<dbReference type="InterPro" id="IPR004119">
    <property type="entry name" value="EcKL"/>
</dbReference>
<sequence length="133" mass="15403">MYPGYRNFEPQVAFDLKTTKTVLKELAKFHTSFLAVKLKKPEIFKHKIKPYINTNDKLENVTINDTKAVISRRQENEACVSLIPRIRRATYGNGKSSTREPFATIPYFQKFTYGSPAADLIFFLFTSVKKLQF</sequence>
<keyword evidence="2" id="KW-1185">Reference proteome</keyword>
<dbReference type="Proteomes" id="UP001162164">
    <property type="component" value="Unassembled WGS sequence"/>
</dbReference>
<dbReference type="PANTHER" id="PTHR11012">
    <property type="entry name" value="PROTEIN KINASE-LIKE DOMAIN-CONTAINING"/>
    <property type="match status" value="1"/>
</dbReference>
<comment type="caution">
    <text evidence="1">The sequence shown here is derived from an EMBL/GenBank/DDBJ whole genome shotgun (WGS) entry which is preliminary data.</text>
</comment>
<organism evidence="1 2">
    <name type="scientific">Molorchus minor</name>
    <dbReference type="NCBI Taxonomy" id="1323400"/>
    <lineage>
        <taxon>Eukaryota</taxon>
        <taxon>Metazoa</taxon>
        <taxon>Ecdysozoa</taxon>
        <taxon>Arthropoda</taxon>
        <taxon>Hexapoda</taxon>
        <taxon>Insecta</taxon>
        <taxon>Pterygota</taxon>
        <taxon>Neoptera</taxon>
        <taxon>Endopterygota</taxon>
        <taxon>Coleoptera</taxon>
        <taxon>Polyphaga</taxon>
        <taxon>Cucujiformia</taxon>
        <taxon>Chrysomeloidea</taxon>
        <taxon>Cerambycidae</taxon>
        <taxon>Lamiinae</taxon>
        <taxon>Monochamini</taxon>
        <taxon>Molorchus</taxon>
    </lineage>
</organism>
<name>A0ABQ9IV59_9CUCU</name>
<proteinExistence type="predicted"/>